<proteinExistence type="predicted"/>
<evidence type="ECO:0000313" key="10">
    <source>
        <dbReference type="Proteomes" id="UP000400981"/>
    </source>
</evidence>
<keyword evidence="6 7" id="KW-0472">Membrane</keyword>
<feature type="transmembrane region" description="Helical" evidence="7">
    <location>
        <begin position="225"/>
        <end position="244"/>
    </location>
</feature>
<organism evidence="9 10">
    <name type="scientific">Pandoraea eparura</name>
    <dbReference type="NCBI Taxonomy" id="2508291"/>
    <lineage>
        <taxon>Bacteria</taxon>
        <taxon>Pseudomonadati</taxon>
        <taxon>Pseudomonadota</taxon>
        <taxon>Betaproteobacteria</taxon>
        <taxon>Burkholderiales</taxon>
        <taxon>Burkholderiaceae</taxon>
        <taxon>Pandoraea</taxon>
    </lineage>
</organism>
<feature type="transmembrane region" description="Helical" evidence="7">
    <location>
        <begin position="36"/>
        <end position="64"/>
    </location>
</feature>
<dbReference type="GO" id="GO:0005886">
    <property type="term" value="C:plasma membrane"/>
    <property type="evidence" value="ECO:0007669"/>
    <property type="project" value="UniProtKB-SubCell"/>
</dbReference>
<dbReference type="PROSITE" id="PS00216">
    <property type="entry name" value="SUGAR_TRANSPORT_1"/>
    <property type="match status" value="1"/>
</dbReference>
<dbReference type="EMBL" id="CABPSH010000003">
    <property type="protein sequence ID" value="VVD94732.1"/>
    <property type="molecule type" value="Genomic_DNA"/>
</dbReference>
<accession>A0A5E4U5J8</accession>
<evidence type="ECO:0000256" key="4">
    <source>
        <dbReference type="ARBA" id="ARBA00022692"/>
    </source>
</evidence>
<feature type="transmembrane region" description="Helical" evidence="7">
    <location>
        <begin position="71"/>
        <end position="93"/>
    </location>
</feature>
<comment type="subcellular location">
    <subcellularLocation>
        <location evidence="1">Cell membrane</location>
        <topology evidence="1">Multi-pass membrane protein</topology>
    </subcellularLocation>
</comment>
<sequence length="533" mass="57170">MLASTLGTLFEWYDFFIYGSLAVFMSAIIFPPDNPMVSLLGALAALAVGFVIRPLGGAIFGYLGDRFGRKYMFLVTVVMMGASTVLLGCLPSYSAAGNLSWILLLVLRVIQGLAVGGEYGGAVVYISEHCSPKRRGLLTSWLQSTCMLGLLACTVVIVLCRTAIGPDAFKAWGWRVPFLASIVLLSISVYIRARLHESPVFSRMKSQGRLSKNPLREALSQWSNLKLILIALFSINAGTVASFYTGQFYVVIFLQQAVAVDQSLVYNLLSIAFLIGVPTYVFLGWLSDRIGRKWIMIAGIFLTALTFRPMFESLISAGNPALVEATIAKPVTLHASTNSEDCSFSLGAALLSSHPDNKKACVKAKQYLVQHGVNFTYVPPVNGLPVAMSVNGQTISGFDAKAYGAALQSAGYPEKADPARINRTKILLILIAMTVIAAMTYASLAAYLVELFPARIRYTAISFPYHIGAGIFGGLLPFIATYLTLSVGDVLAGLWYPIGLSVICGIVGTIFLPSGPRTSAATSAADANTPTAQ</sequence>
<evidence type="ECO:0000256" key="3">
    <source>
        <dbReference type="ARBA" id="ARBA00022475"/>
    </source>
</evidence>
<evidence type="ECO:0000256" key="2">
    <source>
        <dbReference type="ARBA" id="ARBA00022448"/>
    </source>
</evidence>
<evidence type="ECO:0000256" key="6">
    <source>
        <dbReference type="ARBA" id="ARBA00023136"/>
    </source>
</evidence>
<gene>
    <name evidence="9" type="ORF">PEP31012_01787</name>
</gene>
<dbReference type="Gene3D" id="1.20.1250.20">
    <property type="entry name" value="MFS general substrate transporter like domains"/>
    <property type="match status" value="1"/>
</dbReference>
<evidence type="ECO:0000259" key="8">
    <source>
        <dbReference type="PROSITE" id="PS50850"/>
    </source>
</evidence>
<dbReference type="Pfam" id="PF00083">
    <property type="entry name" value="Sugar_tr"/>
    <property type="match status" value="1"/>
</dbReference>
<dbReference type="PANTHER" id="PTHR43045">
    <property type="entry name" value="SHIKIMATE TRANSPORTER"/>
    <property type="match status" value="1"/>
</dbReference>
<dbReference type="PANTHER" id="PTHR43045:SF7">
    <property type="entry name" value="MAJOR FACILITATOR SUPERFAMILY TRANSPORTER"/>
    <property type="match status" value="1"/>
</dbReference>
<keyword evidence="4 7" id="KW-0812">Transmembrane</keyword>
<dbReference type="GO" id="GO:0022857">
    <property type="term" value="F:transmembrane transporter activity"/>
    <property type="evidence" value="ECO:0007669"/>
    <property type="project" value="InterPro"/>
</dbReference>
<dbReference type="InterPro" id="IPR005829">
    <property type="entry name" value="Sugar_transporter_CS"/>
</dbReference>
<protein>
    <submittedName>
        <fullName evidence="9">MFS transporter</fullName>
    </submittedName>
</protein>
<evidence type="ECO:0000256" key="7">
    <source>
        <dbReference type="SAM" id="Phobius"/>
    </source>
</evidence>
<reference evidence="9 10" key="1">
    <citation type="submission" date="2019-08" db="EMBL/GenBank/DDBJ databases">
        <authorList>
            <person name="Peeters C."/>
        </authorList>
    </citation>
    <scope>NUCLEOTIDE SEQUENCE [LARGE SCALE GENOMIC DNA]</scope>
    <source>
        <strain evidence="9 10">LMG 31012</strain>
    </source>
</reference>
<evidence type="ECO:0000256" key="1">
    <source>
        <dbReference type="ARBA" id="ARBA00004651"/>
    </source>
</evidence>
<dbReference type="InterPro" id="IPR005828">
    <property type="entry name" value="MFS_sugar_transport-like"/>
</dbReference>
<feature type="transmembrane region" description="Helical" evidence="7">
    <location>
        <begin position="12"/>
        <end position="30"/>
    </location>
</feature>
<feature type="transmembrane region" description="Helical" evidence="7">
    <location>
        <begin position="99"/>
        <end position="126"/>
    </location>
</feature>
<dbReference type="InterPro" id="IPR036259">
    <property type="entry name" value="MFS_trans_sf"/>
</dbReference>
<dbReference type="InterPro" id="IPR020846">
    <property type="entry name" value="MFS_dom"/>
</dbReference>
<feature type="transmembrane region" description="Helical" evidence="7">
    <location>
        <begin position="461"/>
        <end position="482"/>
    </location>
</feature>
<name>A0A5E4U5J8_9BURK</name>
<evidence type="ECO:0000313" key="9">
    <source>
        <dbReference type="EMBL" id="VVD94732.1"/>
    </source>
</evidence>
<dbReference type="PROSITE" id="PS50850">
    <property type="entry name" value="MFS"/>
    <property type="match status" value="1"/>
</dbReference>
<keyword evidence="10" id="KW-1185">Reference proteome</keyword>
<evidence type="ECO:0000256" key="5">
    <source>
        <dbReference type="ARBA" id="ARBA00022989"/>
    </source>
</evidence>
<dbReference type="AlphaFoldDB" id="A0A5E4U5J8"/>
<keyword evidence="2" id="KW-0813">Transport</keyword>
<feature type="transmembrane region" description="Helical" evidence="7">
    <location>
        <begin position="264"/>
        <end position="287"/>
    </location>
</feature>
<dbReference type="SUPFAM" id="SSF103473">
    <property type="entry name" value="MFS general substrate transporter"/>
    <property type="match status" value="1"/>
</dbReference>
<feature type="transmembrane region" description="Helical" evidence="7">
    <location>
        <begin position="426"/>
        <end position="449"/>
    </location>
</feature>
<dbReference type="Proteomes" id="UP000400981">
    <property type="component" value="Unassembled WGS sequence"/>
</dbReference>
<feature type="transmembrane region" description="Helical" evidence="7">
    <location>
        <begin position="138"/>
        <end position="164"/>
    </location>
</feature>
<keyword evidence="3" id="KW-1003">Cell membrane</keyword>
<feature type="transmembrane region" description="Helical" evidence="7">
    <location>
        <begin position="494"/>
        <end position="512"/>
    </location>
</feature>
<feature type="transmembrane region" description="Helical" evidence="7">
    <location>
        <begin position="294"/>
        <end position="311"/>
    </location>
</feature>
<feature type="transmembrane region" description="Helical" evidence="7">
    <location>
        <begin position="176"/>
        <end position="195"/>
    </location>
</feature>
<keyword evidence="5 7" id="KW-1133">Transmembrane helix</keyword>
<dbReference type="PROSITE" id="PS00217">
    <property type="entry name" value="SUGAR_TRANSPORT_2"/>
    <property type="match status" value="1"/>
</dbReference>
<feature type="domain" description="Major facilitator superfamily (MFS) profile" evidence="8">
    <location>
        <begin position="1"/>
        <end position="517"/>
    </location>
</feature>